<evidence type="ECO:0000256" key="5">
    <source>
        <dbReference type="ARBA" id="ARBA00023098"/>
    </source>
</evidence>
<feature type="transmembrane region" description="Helical" evidence="7">
    <location>
        <begin position="6"/>
        <end position="23"/>
    </location>
</feature>
<feature type="transmembrane region" description="Helical" evidence="7">
    <location>
        <begin position="81"/>
        <end position="100"/>
    </location>
</feature>
<accession>A0A839IRP4</accession>
<sequence length="269" mass="31044">MGDAGIRISVFLAMVLILAIAQWRWPRRQLQHSLLSRWITNFSIVALGSFVVRLLPAFILPVSVAGWAASEQTGLLNLLSLPWWLSMALSIVILDGVIYWQHRMFHRIPVLWNLHRVHHYDPDYDLSTALRFHPIEIFLSILIKNLAILIIGAPVMAVILFEVILNSMALFNHSNLAIPRKTDQTLRKFIITPDMHRVHHSTDIQEMHHNFGFNLSIWDRWFNSYIPHPSLGHEKMHIGQPGSQHLPVNRLLWILGAALKQPVEHKHQT</sequence>
<keyword evidence="6 7" id="KW-0472">Membrane</keyword>
<evidence type="ECO:0000256" key="1">
    <source>
        <dbReference type="ARBA" id="ARBA00004127"/>
    </source>
</evidence>
<keyword evidence="2 7" id="KW-0812">Transmembrane</keyword>
<dbReference type="InterPro" id="IPR051689">
    <property type="entry name" value="Sterol_desaturase/TMEM195"/>
</dbReference>
<evidence type="ECO:0000256" key="4">
    <source>
        <dbReference type="ARBA" id="ARBA00023002"/>
    </source>
</evidence>
<evidence type="ECO:0000313" key="10">
    <source>
        <dbReference type="Proteomes" id="UP000565262"/>
    </source>
</evidence>
<feature type="domain" description="Fatty acid hydroxylase" evidence="8">
    <location>
        <begin position="88"/>
        <end position="223"/>
    </location>
</feature>
<dbReference type="GO" id="GO:0012505">
    <property type="term" value="C:endomembrane system"/>
    <property type="evidence" value="ECO:0007669"/>
    <property type="project" value="UniProtKB-SubCell"/>
</dbReference>
<dbReference type="GO" id="GO:0016020">
    <property type="term" value="C:membrane"/>
    <property type="evidence" value="ECO:0007669"/>
    <property type="project" value="GOC"/>
</dbReference>
<evidence type="ECO:0000256" key="6">
    <source>
        <dbReference type="ARBA" id="ARBA00023136"/>
    </source>
</evidence>
<dbReference type="GO" id="GO:0005506">
    <property type="term" value="F:iron ion binding"/>
    <property type="evidence" value="ECO:0007669"/>
    <property type="project" value="InterPro"/>
</dbReference>
<evidence type="ECO:0000256" key="7">
    <source>
        <dbReference type="SAM" id="Phobius"/>
    </source>
</evidence>
<dbReference type="RefSeq" id="WP_182809769.1">
    <property type="nucleotide sequence ID" value="NZ_JACJFM010000021.1"/>
</dbReference>
<name>A0A839IRP4_9GAMM</name>
<comment type="caution">
    <text evidence="9">The sequence shown here is derived from an EMBL/GenBank/DDBJ whole genome shotgun (WGS) entry which is preliminary data.</text>
</comment>
<dbReference type="EMBL" id="JACJFM010000021">
    <property type="protein sequence ID" value="MBB1487995.1"/>
    <property type="molecule type" value="Genomic_DNA"/>
</dbReference>
<comment type="subcellular location">
    <subcellularLocation>
        <location evidence="1">Endomembrane system</location>
        <topology evidence="1">Multi-pass membrane protein</topology>
    </subcellularLocation>
</comment>
<proteinExistence type="predicted"/>
<dbReference type="Proteomes" id="UP000565262">
    <property type="component" value="Unassembled WGS sequence"/>
</dbReference>
<dbReference type="Pfam" id="PF04116">
    <property type="entry name" value="FA_hydroxylase"/>
    <property type="match status" value="1"/>
</dbReference>
<dbReference type="GO" id="GO:0008610">
    <property type="term" value="P:lipid biosynthetic process"/>
    <property type="evidence" value="ECO:0007669"/>
    <property type="project" value="InterPro"/>
</dbReference>
<reference evidence="9 10" key="1">
    <citation type="submission" date="2020-08" db="EMBL/GenBank/DDBJ databases">
        <title>Oceanospirillum sp. nov. isolated from marine sediment.</title>
        <authorList>
            <person name="Ji X."/>
        </authorList>
    </citation>
    <scope>NUCLEOTIDE SEQUENCE [LARGE SCALE GENOMIC DNA]</scope>
    <source>
        <strain evidence="9 10">D5</strain>
    </source>
</reference>
<evidence type="ECO:0000313" key="9">
    <source>
        <dbReference type="EMBL" id="MBB1487995.1"/>
    </source>
</evidence>
<dbReference type="GO" id="GO:0050479">
    <property type="term" value="F:glyceryl-ether monooxygenase activity"/>
    <property type="evidence" value="ECO:0007669"/>
    <property type="project" value="TreeGrafter"/>
</dbReference>
<evidence type="ECO:0000256" key="3">
    <source>
        <dbReference type="ARBA" id="ARBA00022989"/>
    </source>
</evidence>
<gene>
    <name evidence="9" type="ORF">H4O21_15415</name>
</gene>
<keyword evidence="3 7" id="KW-1133">Transmembrane helix</keyword>
<organism evidence="9 10">
    <name type="scientific">Oceanospirillum sediminis</name>
    <dbReference type="NCBI Taxonomy" id="2760088"/>
    <lineage>
        <taxon>Bacteria</taxon>
        <taxon>Pseudomonadati</taxon>
        <taxon>Pseudomonadota</taxon>
        <taxon>Gammaproteobacteria</taxon>
        <taxon>Oceanospirillales</taxon>
        <taxon>Oceanospirillaceae</taxon>
        <taxon>Oceanospirillum</taxon>
    </lineage>
</organism>
<dbReference type="AlphaFoldDB" id="A0A839IRP4"/>
<dbReference type="InterPro" id="IPR006694">
    <property type="entry name" value="Fatty_acid_hydroxylase"/>
</dbReference>
<dbReference type="GO" id="GO:0006643">
    <property type="term" value="P:membrane lipid metabolic process"/>
    <property type="evidence" value="ECO:0007669"/>
    <property type="project" value="TreeGrafter"/>
</dbReference>
<keyword evidence="4" id="KW-0560">Oxidoreductase</keyword>
<feature type="transmembrane region" description="Helical" evidence="7">
    <location>
        <begin position="146"/>
        <end position="171"/>
    </location>
</feature>
<dbReference type="PANTHER" id="PTHR21624">
    <property type="entry name" value="STEROL DESATURASE-RELATED PROTEIN"/>
    <property type="match status" value="1"/>
</dbReference>
<evidence type="ECO:0000259" key="8">
    <source>
        <dbReference type="Pfam" id="PF04116"/>
    </source>
</evidence>
<protein>
    <submittedName>
        <fullName evidence="9">Sterol desaturase family protein</fullName>
    </submittedName>
</protein>
<keyword evidence="10" id="KW-1185">Reference proteome</keyword>
<dbReference type="PANTHER" id="PTHR21624:SF1">
    <property type="entry name" value="ALKYLGLYCEROL MONOOXYGENASE"/>
    <property type="match status" value="1"/>
</dbReference>
<evidence type="ECO:0000256" key="2">
    <source>
        <dbReference type="ARBA" id="ARBA00022692"/>
    </source>
</evidence>
<feature type="transmembrane region" description="Helical" evidence="7">
    <location>
        <begin position="44"/>
        <end position="69"/>
    </location>
</feature>
<keyword evidence="5" id="KW-0443">Lipid metabolism</keyword>